<dbReference type="InterPro" id="IPR039261">
    <property type="entry name" value="FNR_nucleotide-bd"/>
</dbReference>
<keyword evidence="2" id="KW-1133">Transmembrane helix</keyword>
<dbReference type="AlphaFoldDB" id="A0A7R7WBX7"/>
<dbReference type="GO" id="GO:0015677">
    <property type="term" value="P:copper ion import"/>
    <property type="evidence" value="ECO:0007669"/>
    <property type="project" value="TreeGrafter"/>
</dbReference>
<dbReference type="KEGG" id="aluc:AKAW2_50435A"/>
<dbReference type="RefSeq" id="XP_041543856.1">
    <property type="nucleotide sequence ID" value="XM_041690253.1"/>
</dbReference>
<dbReference type="GO" id="GO:0006879">
    <property type="term" value="P:intracellular iron ion homeostasis"/>
    <property type="evidence" value="ECO:0007669"/>
    <property type="project" value="TreeGrafter"/>
</dbReference>
<keyword evidence="1" id="KW-0813">Transport</keyword>
<dbReference type="GO" id="GO:0005886">
    <property type="term" value="C:plasma membrane"/>
    <property type="evidence" value="ECO:0007669"/>
    <property type="project" value="TreeGrafter"/>
</dbReference>
<dbReference type="GeneID" id="64961415"/>
<dbReference type="GO" id="GO:0000293">
    <property type="term" value="F:ferric-chelate reductase activity"/>
    <property type="evidence" value="ECO:0007669"/>
    <property type="project" value="TreeGrafter"/>
</dbReference>
<dbReference type="PANTHER" id="PTHR32361:SF26">
    <property type="entry name" value="FAD-BINDING 8 DOMAIN-CONTAINING PROTEIN-RELATED"/>
    <property type="match status" value="1"/>
</dbReference>
<organism evidence="3 4">
    <name type="scientific">Aspergillus kawachii</name>
    <name type="common">White koji mold</name>
    <name type="synonym">Aspergillus awamori var. kawachi</name>
    <dbReference type="NCBI Taxonomy" id="1069201"/>
    <lineage>
        <taxon>Eukaryota</taxon>
        <taxon>Fungi</taxon>
        <taxon>Dikarya</taxon>
        <taxon>Ascomycota</taxon>
        <taxon>Pezizomycotina</taxon>
        <taxon>Eurotiomycetes</taxon>
        <taxon>Eurotiomycetidae</taxon>
        <taxon>Eurotiales</taxon>
        <taxon>Aspergillaceae</taxon>
        <taxon>Aspergillus</taxon>
        <taxon>Aspergillus subgen. Circumdati</taxon>
    </lineage>
</organism>
<dbReference type="GO" id="GO:0006826">
    <property type="term" value="P:iron ion transport"/>
    <property type="evidence" value="ECO:0007669"/>
    <property type="project" value="TreeGrafter"/>
</dbReference>
<proteinExistence type="predicted"/>
<dbReference type="CDD" id="cd06186">
    <property type="entry name" value="NOX_Duox_like_FAD_NADP"/>
    <property type="match status" value="1"/>
</dbReference>
<dbReference type="OrthoDB" id="4494341at2759"/>
<sequence>MRIHYLLAVTAMVALAYHTWDQGSESRWQVIGAGALWILLSFVAVSHAVFVQQRWSAGRPAVTIRPFHDLLRMDITVSPHWRIRPGQYVYLWLPHAGFRSCFQLQPFYVAYWDDPPESRILYVLTRTQASSLSTQLYLREWLHQRRQPALLLGPCGRSIDFSLFGTIVFIVEDIGILRMLPYIRMLVQDSEQRRAMVRKLKIVWQMQDFDHQYWLGDWMQEFLDLDRGEFKILEFRLYYLTKGPSVNPGEGFGERIKLCQGPLMAREIVQGHLSKRRGKLAVGVCARQSMRQQVRDVVQPRTGPDIKLFDFDPRQVMPGRLLVAKRTLQPLRAQVTFSSGLPLSYLKVTENNVSSSMPRTQRFSLRAADPMWQWHPSLLLVFPIQSNSYTPNTDRTDFQLPRLLVGERSTRLRGRTPFPQ</sequence>
<evidence type="ECO:0008006" key="5">
    <source>
        <dbReference type="Google" id="ProtNLM"/>
    </source>
</evidence>
<accession>A0A7R7WBX7</accession>
<gene>
    <name evidence="3" type="ORF">AKAW2_50435A</name>
</gene>
<evidence type="ECO:0000256" key="1">
    <source>
        <dbReference type="ARBA" id="ARBA00022448"/>
    </source>
</evidence>
<evidence type="ECO:0000313" key="3">
    <source>
        <dbReference type="EMBL" id="BCS00094.1"/>
    </source>
</evidence>
<name>A0A7R7WBX7_ASPKA</name>
<dbReference type="EMBL" id="AP024429">
    <property type="protein sequence ID" value="BCS00094.1"/>
    <property type="molecule type" value="Genomic_DNA"/>
</dbReference>
<dbReference type="PANTHER" id="PTHR32361">
    <property type="entry name" value="FERRIC/CUPRIC REDUCTASE TRANSMEMBRANE COMPONENT"/>
    <property type="match status" value="1"/>
</dbReference>
<protein>
    <recommendedName>
        <fullName evidence="5">FAD-binding FR-type domain-containing protein</fullName>
    </recommendedName>
</protein>
<reference evidence="3" key="2">
    <citation type="submission" date="2021-02" db="EMBL/GenBank/DDBJ databases">
        <title>Aspergillus luchuensis mut. kawachii IFO 4304 genome sequence.</title>
        <authorList>
            <person name="Mori K."/>
            <person name="Kadooka C."/>
            <person name="Goto M."/>
            <person name="Futagami T."/>
        </authorList>
    </citation>
    <scope>NUCLEOTIDE SEQUENCE</scope>
    <source>
        <strain evidence="3">IFO 4308</strain>
    </source>
</reference>
<keyword evidence="4" id="KW-1185">Reference proteome</keyword>
<evidence type="ECO:0000313" key="4">
    <source>
        <dbReference type="Proteomes" id="UP000661280"/>
    </source>
</evidence>
<keyword evidence="2" id="KW-0472">Membrane</keyword>
<dbReference type="InterPro" id="IPR051410">
    <property type="entry name" value="Ferric/Cupric_Reductase"/>
</dbReference>
<keyword evidence="2" id="KW-0812">Transmembrane</keyword>
<reference evidence="3" key="1">
    <citation type="submission" date="2021-01" db="EMBL/GenBank/DDBJ databases">
        <authorList>
            <consortium name="Aspergillus luchuensis mut. kawachii IFO 4304 genome sequencing consortium"/>
            <person name="Kazuki M."/>
            <person name="Futagami T."/>
        </authorList>
    </citation>
    <scope>NUCLEOTIDE SEQUENCE</scope>
    <source>
        <strain evidence="3">IFO 4308</strain>
    </source>
</reference>
<dbReference type="Proteomes" id="UP000661280">
    <property type="component" value="Chromosome 5"/>
</dbReference>
<evidence type="ECO:0000256" key="2">
    <source>
        <dbReference type="SAM" id="Phobius"/>
    </source>
</evidence>
<dbReference type="Gene3D" id="3.40.50.80">
    <property type="entry name" value="Nucleotide-binding domain of ferredoxin-NADP reductase (FNR) module"/>
    <property type="match status" value="1"/>
</dbReference>
<feature type="transmembrane region" description="Helical" evidence="2">
    <location>
        <begin position="26"/>
        <end position="50"/>
    </location>
</feature>